<name>A0A3L8SP17_CHLGU</name>
<gene>
    <name evidence="1" type="ORF">DV515_00004750</name>
</gene>
<dbReference type="EMBL" id="QUSF01000010">
    <property type="protein sequence ID" value="RLW05659.1"/>
    <property type="molecule type" value="Genomic_DNA"/>
</dbReference>
<dbReference type="Proteomes" id="UP000276834">
    <property type="component" value="Unassembled WGS sequence"/>
</dbReference>
<sequence length="150" mass="16843">MSILGCKSRKEESTLENKKLSNIEQAVLNKTCFSSTPDSSWEEETRSAVSQEAACGALTGSNRGWQRYPAGCVRLLRGGSIYTGPHYRLDVLVERPALMYMAKIGAGQPKLAERAPRLGALRSGRVRSRLQSQAWRIWLSEMCHVLYIRR</sequence>
<dbReference type="AlphaFoldDB" id="A0A3L8SP17"/>
<evidence type="ECO:0000313" key="2">
    <source>
        <dbReference type="Proteomes" id="UP000276834"/>
    </source>
</evidence>
<evidence type="ECO:0000313" key="1">
    <source>
        <dbReference type="EMBL" id="RLW05659.1"/>
    </source>
</evidence>
<organism evidence="1 2">
    <name type="scientific">Chloebia gouldiae</name>
    <name type="common">Gouldian finch</name>
    <name type="synonym">Erythrura gouldiae</name>
    <dbReference type="NCBI Taxonomy" id="44316"/>
    <lineage>
        <taxon>Eukaryota</taxon>
        <taxon>Metazoa</taxon>
        <taxon>Chordata</taxon>
        <taxon>Craniata</taxon>
        <taxon>Vertebrata</taxon>
        <taxon>Euteleostomi</taxon>
        <taxon>Archelosauria</taxon>
        <taxon>Archosauria</taxon>
        <taxon>Dinosauria</taxon>
        <taxon>Saurischia</taxon>
        <taxon>Theropoda</taxon>
        <taxon>Coelurosauria</taxon>
        <taxon>Aves</taxon>
        <taxon>Neognathae</taxon>
        <taxon>Neoaves</taxon>
        <taxon>Telluraves</taxon>
        <taxon>Australaves</taxon>
        <taxon>Passeriformes</taxon>
        <taxon>Passeroidea</taxon>
        <taxon>Passeridae</taxon>
        <taxon>Chloebia</taxon>
    </lineage>
</organism>
<proteinExistence type="predicted"/>
<keyword evidence="2" id="KW-1185">Reference proteome</keyword>
<accession>A0A3L8SP17</accession>
<reference evidence="1 2" key="1">
    <citation type="journal article" date="2018" name="Proc. R. Soc. B">
        <title>A non-coding region near Follistatin controls head colour polymorphism in the Gouldian finch.</title>
        <authorList>
            <person name="Toomey M.B."/>
            <person name="Marques C.I."/>
            <person name="Andrade P."/>
            <person name="Araujo P.M."/>
            <person name="Sabatino S."/>
            <person name="Gazda M.A."/>
            <person name="Afonso S."/>
            <person name="Lopes R.J."/>
            <person name="Corbo J.C."/>
            <person name="Carneiro M."/>
        </authorList>
    </citation>
    <scope>NUCLEOTIDE SEQUENCE [LARGE SCALE GENOMIC DNA]</scope>
    <source>
        <strain evidence="1">Red01</strain>
        <tissue evidence="1">Muscle</tissue>
    </source>
</reference>
<protein>
    <submittedName>
        <fullName evidence="1">Uncharacterized protein</fullName>
    </submittedName>
</protein>
<comment type="caution">
    <text evidence="1">The sequence shown here is derived from an EMBL/GenBank/DDBJ whole genome shotgun (WGS) entry which is preliminary data.</text>
</comment>